<evidence type="ECO:0000313" key="3">
    <source>
        <dbReference type="Proteomes" id="UP000380386"/>
    </source>
</evidence>
<dbReference type="EMBL" id="VDFM01000003">
    <property type="protein sequence ID" value="MQS52076.1"/>
    <property type="molecule type" value="Genomic_DNA"/>
</dbReference>
<dbReference type="Proteomes" id="UP000436655">
    <property type="component" value="Unassembled WGS sequence"/>
</dbReference>
<gene>
    <name evidence="2" type="ORF">FHL02_03475</name>
    <name evidence="1" type="ORF">FHL03_00040</name>
</gene>
<proteinExistence type="predicted"/>
<protein>
    <recommendedName>
        <fullName evidence="5">Bacteriocin immunity protein</fullName>
    </recommendedName>
</protein>
<dbReference type="OrthoDB" id="2297027at2"/>
<dbReference type="Proteomes" id="UP000380386">
    <property type="component" value="Unassembled WGS sequence"/>
</dbReference>
<dbReference type="EMBL" id="VDFN01000001">
    <property type="protein sequence ID" value="MQS43867.1"/>
    <property type="molecule type" value="Genomic_DNA"/>
</dbReference>
<reference evidence="3 4" key="1">
    <citation type="journal article" date="2019" name="Syst. Appl. Microbiol.">
        <title>Polyphasic characterization of two novel Lactobacillus spp. isolated from blown salami packages: Description of Lactobacillus halodurans sp. nov. and Lactobacillus salsicarnum sp. nov.</title>
        <authorList>
            <person name="Schuster J.A."/>
            <person name="Klingl A."/>
            <person name="Vogel R.F."/>
            <person name="Ehrmann M.A."/>
        </authorList>
    </citation>
    <scope>NUCLEOTIDE SEQUENCE [LARGE SCALE GENOMIC DNA]</scope>
    <source>
        <strain evidence="1 4">TMW 1.2098</strain>
        <strain evidence="2 3">TMW 1.2118</strain>
    </source>
</reference>
<dbReference type="AlphaFoldDB" id="A0A5P0ZG98"/>
<evidence type="ECO:0008006" key="5">
    <source>
        <dbReference type="Google" id="ProtNLM"/>
    </source>
</evidence>
<reference evidence="1" key="2">
    <citation type="submission" date="2019-05" db="EMBL/GenBank/DDBJ databases">
        <authorList>
            <person name="Schuster J.A."/>
            <person name="Ehrmann M.A."/>
        </authorList>
    </citation>
    <scope>NUCLEOTIDE SEQUENCE</scope>
    <source>
        <strain evidence="1">TMW 1.2098</strain>
    </source>
</reference>
<comment type="caution">
    <text evidence="2">The sequence shown here is derived from an EMBL/GenBank/DDBJ whole genome shotgun (WGS) entry which is preliminary data.</text>
</comment>
<evidence type="ECO:0000313" key="1">
    <source>
        <dbReference type="EMBL" id="MQS43867.1"/>
    </source>
</evidence>
<evidence type="ECO:0000313" key="2">
    <source>
        <dbReference type="EMBL" id="MQS52076.1"/>
    </source>
</evidence>
<organism evidence="2 3">
    <name type="scientific">Companilactobacillus mishanensis</name>
    <dbReference type="NCBI Taxonomy" id="2486008"/>
    <lineage>
        <taxon>Bacteria</taxon>
        <taxon>Bacillati</taxon>
        <taxon>Bacillota</taxon>
        <taxon>Bacilli</taxon>
        <taxon>Lactobacillales</taxon>
        <taxon>Lactobacillaceae</taxon>
        <taxon>Companilactobacillus</taxon>
    </lineage>
</organism>
<evidence type="ECO:0000313" key="4">
    <source>
        <dbReference type="Proteomes" id="UP000436655"/>
    </source>
</evidence>
<sequence length="93" mass="10720">MLRKKNKLELLNYIDDVISDTEGTSLVPELESYRSKILSGQDSGALLSKMYYNIQHTALSDRNVCSDRITDLLQCIDKANVWYNLRTHLVKSR</sequence>
<accession>A0A5P0ZG98</accession>
<dbReference type="RefSeq" id="WP_125706297.1">
    <property type="nucleotide sequence ID" value="NZ_JBHTOO010000022.1"/>
</dbReference>
<name>A0A5P0ZG98_9LACO</name>
<keyword evidence="4" id="KW-1185">Reference proteome</keyword>